<dbReference type="Proteomes" id="UP000053660">
    <property type="component" value="Unassembled WGS sequence"/>
</dbReference>
<dbReference type="GO" id="GO:0003723">
    <property type="term" value="F:RNA binding"/>
    <property type="evidence" value="ECO:0007669"/>
    <property type="project" value="UniProtKB-UniRule"/>
</dbReference>
<dbReference type="PANTHER" id="PTHR48038">
    <property type="entry name" value="RIBONUCLEOPROTEIN RB97D"/>
    <property type="match status" value="1"/>
</dbReference>
<dbReference type="SUPFAM" id="SSF54928">
    <property type="entry name" value="RNA-binding domain, RBD"/>
    <property type="match status" value="1"/>
</dbReference>
<sequence>MKSIGTANTVKAAYVHLRCPRCFYHRYMFLHMDSEEMSAIDGEPIVAAPQDVELPTVEDSDQKKAEVTEEKQESKDDAEEKDKKKEKKSRKDSRSRSRSRSRSSSRSRSRSGSRSRSRSRGRERHRSRRSRSRSRTYSPLPSSSRRVINGRIHVSDLTASISKRDLEKAFEKYGKVVDIWLASYHPFYAFITYKRDEDAEEAIRKMNDSYIRRQRIRVAHALPRRERFGFRNNFGGGYGGGGYGGSYSRRFVSDHMSQPSYNFHVMARYDDHCFYHIATNPDLFHSYIKQEPYSVLTS</sequence>
<dbReference type="AlphaFoldDB" id="A0A0B1SPF3"/>
<protein>
    <recommendedName>
        <fullName evidence="3">RRM domain-containing protein</fullName>
    </recommendedName>
</protein>
<keyword evidence="5" id="KW-1185">Reference proteome</keyword>
<dbReference type="Gene3D" id="3.30.70.330">
    <property type="match status" value="1"/>
</dbReference>
<dbReference type="SMART" id="SM00360">
    <property type="entry name" value="RRM"/>
    <property type="match status" value="1"/>
</dbReference>
<dbReference type="Pfam" id="PF00076">
    <property type="entry name" value="RRM_1"/>
    <property type="match status" value="1"/>
</dbReference>
<dbReference type="EMBL" id="KN559261">
    <property type="protein sequence ID" value="KHJ86839.1"/>
    <property type="molecule type" value="Genomic_DNA"/>
</dbReference>
<evidence type="ECO:0000313" key="4">
    <source>
        <dbReference type="EMBL" id="KHJ86839.1"/>
    </source>
</evidence>
<evidence type="ECO:0000256" key="1">
    <source>
        <dbReference type="PROSITE-ProRule" id="PRU00176"/>
    </source>
</evidence>
<dbReference type="InterPro" id="IPR012677">
    <property type="entry name" value="Nucleotide-bd_a/b_plait_sf"/>
</dbReference>
<gene>
    <name evidence="4" type="ORF">OESDEN_13399</name>
</gene>
<dbReference type="PANTHER" id="PTHR48038:SF1">
    <property type="entry name" value="RIBONUCLEOPROTEIN RB97D"/>
    <property type="match status" value="1"/>
</dbReference>
<dbReference type="InterPro" id="IPR035979">
    <property type="entry name" value="RBD_domain_sf"/>
</dbReference>
<name>A0A0B1SPF3_OESDE</name>
<evidence type="ECO:0000313" key="5">
    <source>
        <dbReference type="Proteomes" id="UP000053660"/>
    </source>
</evidence>
<evidence type="ECO:0000256" key="2">
    <source>
        <dbReference type="SAM" id="MobiDB-lite"/>
    </source>
</evidence>
<keyword evidence="1" id="KW-0694">RNA-binding</keyword>
<feature type="region of interest" description="Disordered" evidence="2">
    <location>
        <begin position="47"/>
        <end position="147"/>
    </location>
</feature>
<proteinExistence type="predicted"/>
<feature type="compositionally biased region" description="Low complexity" evidence="2">
    <location>
        <begin position="135"/>
        <end position="146"/>
    </location>
</feature>
<reference evidence="4 5" key="1">
    <citation type="submission" date="2014-03" db="EMBL/GenBank/DDBJ databases">
        <title>Draft genome of the hookworm Oesophagostomum dentatum.</title>
        <authorList>
            <person name="Mitreva M."/>
        </authorList>
    </citation>
    <scope>NUCLEOTIDE SEQUENCE [LARGE SCALE GENOMIC DNA]</scope>
    <source>
        <strain evidence="4 5">OD-Hann</strain>
    </source>
</reference>
<feature type="compositionally biased region" description="Basic residues" evidence="2">
    <location>
        <begin position="84"/>
        <end position="134"/>
    </location>
</feature>
<organism evidence="4 5">
    <name type="scientific">Oesophagostomum dentatum</name>
    <name type="common">Nodular worm</name>
    <dbReference type="NCBI Taxonomy" id="61180"/>
    <lineage>
        <taxon>Eukaryota</taxon>
        <taxon>Metazoa</taxon>
        <taxon>Ecdysozoa</taxon>
        <taxon>Nematoda</taxon>
        <taxon>Chromadorea</taxon>
        <taxon>Rhabditida</taxon>
        <taxon>Rhabditina</taxon>
        <taxon>Rhabditomorpha</taxon>
        <taxon>Strongyloidea</taxon>
        <taxon>Strongylidae</taxon>
        <taxon>Oesophagostomum</taxon>
    </lineage>
</organism>
<dbReference type="PROSITE" id="PS50102">
    <property type="entry name" value="RRM"/>
    <property type="match status" value="1"/>
</dbReference>
<feature type="domain" description="RRM" evidence="3">
    <location>
        <begin position="150"/>
        <end position="223"/>
    </location>
</feature>
<evidence type="ECO:0000259" key="3">
    <source>
        <dbReference type="PROSITE" id="PS50102"/>
    </source>
</evidence>
<feature type="compositionally biased region" description="Basic and acidic residues" evidence="2">
    <location>
        <begin position="60"/>
        <end position="83"/>
    </location>
</feature>
<dbReference type="InterPro" id="IPR000504">
    <property type="entry name" value="RRM_dom"/>
</dbReference>
<accession>A0A0B1SPF3</accession>
<dbReference type="OrthoDB" id="5970at2759"/>